<reference evidence="3 4" key="1">
    <citation type="submission" date="2015-04" db="EMBL/GenBank/DDBJ databases">
        <title>The draft genome sequence of Fusarium langsethiae, a T-2/HT-2 mycotoxin producer.</title>
        <authorList>
            <person name="Lysoe E."/>
            <person name="Divon H.H."/>
            <person name="Terzi V."/>
            <person name="Orru L."/>
            <person name="Lamontanara A."/>
            <person name="Kolseth A.-K."/>
            <person name="Frandsen R.J."/>
            <person name="Nielsen K."/>
            <person name="Thrane U."/>
        </authorList>
    </citation>
    <scope>NUCLEOTIDE SEQUENCE [LARGE SCALE GENOMIC DNA]</scope>
    <source>
        <strain evidence="3 4">Fl201059</strain>
    </source>
</reference>
<comment type="caution">
    <text evidence="3">The sequence shown here is derived from an EMBL/GenBank/DDBJ whole genome shotgun (WGS) entry which is preliminary data.</text>
</comment>
<evidence type="ECO:0000313" key="3">
    <source>
        <dbReference type="EMBL" id="KPA35685.1"/>
    </source>
</evidence>
<proteinExistence type="predicted"/>
<organism evidence="3 4">
    <name type="scientific">Fusarium langsethiae</name>
    <dbReference type="NCBI Taxonomy" id="179993"/>
    <lineage>
        <taxon>Eukaryota</taxon>
        <taxon>Fungi</taxon>
        <taxon>Dikarya</taxon>
        <taxon>Ascomycota</taxon>
        <taxon>Pezizomycotina</taxon>
        <taxon>Sordariomycetes</taxon>
        <taxon>Hypocreomycetidae</taxon>
        <taxon>Hypocreales</taxon>
        <taxon>Nectriaceae</taxon>
        <taxon>Fusarium</taxon>
    </lineage>
</organism>
<evidence type="ECO:0000313" key="4">
    <source>
        <dbReference type="Proteomes" id="UP000037904"/>
    </source>
</evidence>
<evidence type="ECO:0000256" key="2">
    <source>
        <dbReference type="SAM" id="SignalP"/>
    </source>
</evidence>
<evidence type="ECO:0000256" key="1">
    <source>
        <dbReference type="SAM" id="MobiDB-lite"/>
    </source>
</evidence>
<feature type="signal peptide" evidence="2">
    <location>
        <begin position="1"/>
        <end position="16"/>
    </location>
</feature>
<dbReference type="EMBL" id="JXCE01000952">
    <property type="protein sequence ID" value="KPA35685.1"/>
    <property type="molecule type" value="Genomic_DNA"/>
</dbReference>
<dbReference type="Proteomes" id="UP000037904">
    <property type="component" value="Unassembled WGS sequence"/>
</dbReference>
<name>A0A0N0V4U1_FUSLA</name>
<gene>
    <name evidence="3" type="ORF">FLAG1_11599</name>
</gene>
<keyword evidence="4" id="KW-1185">Reference proteome</keyword>
<protein>
    <submittedName>
        <fullName evidence="3">Cell wall protein</fullName>
    </submittedName>
</protein>
<keyword evidence="2" id="KW-0732">Signal</keyword>
<feature type="region of interest" description="Disordered" evidence="1">
    <location>
        <begin position="164"/>
        <end position="201"/>
    </location>
</feature>
<accession>A0A0N0V4U1</accession>
<sequence>MRFFIILAAIAGFAIASPRSTQSKANQKISTFQIVYNRSQKVKAANNTLYIGSSKQHACCNQMNAEDAATFFLQDKELFLYSPGNPKQQVIVDSPKCKAHARYSIGSRSDINNKANKGWRIDSNGSLTFNGSSLMTCGGSNLARDVFVYDGNHQPDNAAVKALNASRDPGRDSIDYPEISSSPSGFSSQQLPPSTPCPHQYHTQLHQSLRDIIREERSVGKEGLAGQGNTATAVNTLRAVFYSTPSPSPPQSTPPS</sequence>
<feature type="compositionally biased region" description="Low complexity" evidence="1">
    <location>
        <begin position="180"/>
        <end position="192"/>
    </location>
</feature>
<feature type="chain" id="PRO_5005860966" evidence="2">
    <location>
        <begin position="17"/>
        <end position="256"/>
    </location>
</feature>
<dbReference type="AlphaFoldDB" id="A0A0N0V4U1"/>